<sequence length="354" mass="40315">MDQSSPEHYPVADFIKWSNEKELVLNPSFQRGPVWTTTARTYLIDTILHGYPIPKVLMRTHIDRTSHRIFREVVDGQQRLRTIIDFAAGKFKLGIRSKSYRGASYASLPGEVQDKFLAYKITAEQLINATDGDVLEVFARINSYAVPVNAAELRNAKFDTEFSWSVQEKSRNWTELWDLGILGKRDQVRMIGYSLMAEMYGTLLQGVTDGGEDKISRLYDRKKSSFPEQEVVEERVDHILSIMFDRVVPSLANEPIVKRPQALMIFAALAHAEYGLPQGDIGDDMPHGGEGLNGSIDRFSSNLTFLNEVLKAEEPPRNFERFYNASKSSTQRIASRRERFKVFCEALDSDSMEN</sequence>
<reference evidence="2 3" key="1">
    <citation type="submission" date="2024-09" db="EMBL/GenBank/DDBJ databases">
        <title>The Natural Products Discovery Center: Release of the First 8490 Sequenced Strains for Exploring Actinobacteria Biosynthetic Diversity.</title>
        <authorList>
            <person name="Kalkreuter E."/>
            <person name="Kautsar S.A."/>
            <person name="Yang D."/>
            <person name="Bader C.D."/>
            <person name="Teijaro C.N."/>
            <person name="Fluegel L."/>
            <person name="Davis C.M."/>
            <person name="Simpson J.R."/>
            <person name="Lauterbach L."/>
            <person name="Steele A.D."/>
            <person name="Gui C."/>
            <person name="Meng S."/>
            <person name="Li G."/>
            <person name="Viehrig K."/>
            <person name="Ye F."/>
            <person name="Su P."/>
            <person name="Kiefer A.F."/>
            <person name="Nichols A."/>
            <person name="Cepeda A.J."/>
            <person name="Yan W."/>
            <person name="Fan B."/>
            <person name="Jiang Y."/>
            <person name="Adhikari A."/>
            <person name="Zheng C.-J."/>
            <person name="Schuster L."/>
            <person name="Cowan T.M."/>
            <person name="Smanski M.J."/>
            <person name="Chevrette M.G."/>
            <person name="De Carvalho L.P.S."/>
            <person name="Shen B."/>
        </authorList>
    </citation>
    <scope>NUCLEOTIDE SEQUENCE [LARGE SCALE GENOMIC DNA]</scope>
    <source>
        <strain evidence="2 3">NPDC058584</strain>
    </source>
</reference>
<gene>
    <name evidence="2" type="ORF">ACFWR3_19985</name>
</gene>
<keyword evidence="3" id="KW-1185">Reference proteome</keyword>
<evidence type="ECO:0000259" key="1">
    <source>
        <dbReference type="Pfam" id="PF03235"/>
    </source>
</evidence>
<dbReference type="EMBL" id="JBHXPM010000019">
    <property type="protein sequence ID" value="MFD3958337.1"/>
    <property type="molecule type" value="Genomic_DNA"/>
</dbReference>
<feature type="domain" description="GmrSD restriction endonucleases N-terminal" evidence="1">
    <location>
        <begin position="21"/>
        <end position="158"/>
    </location>
</feature>
<dbReference type="RefSeq" id="WP_079167199.1">
    <property type="nucleotide sequence ID" value="NZ_JBHVRE010000018.1"/>
</dbReference>
<dbReference type="PANTHER" id="PTHR39639">
    <property type="entry name" value="CHROMOSOME 16, WHOLE GENOME SHOTGUN SEQUENCE"/>
    <property type="match status" value="1"/>
</dbReference>
<evidence type="ECO:0000313" key="3">
    <source>
        <dbReference type="Proteomes" id="UP001598300"/>
    </source>
</evidence>
<accession>A0ABW6DZ54</accession>
<dbReference type="Pfam" id="PF03235">
    <property type="entry name" value="GmrSD_N"/>
    <property type="match status" value="1"/>
</dbReference>
<name>A0ABW6DZ54_9ACTN</name>
<dbReference type="PANTHER" id="PTHR39639:SF1">
    <property type="entry name" value="DUF262 DOMAIN-CONTAINING PROTEIN"/>
    <property type="match status" value="1"/>
</dbReference>
<evidence type="ECO:0000313" key="2">
    <source>
        <dbReference type="EMBL" id="MFD3958337.1"/>
    </source>
</evidence>
<comment type="caution">
    <text evidence="2">The sequence shown here is derived from an EMBL/GenBank/DDBJ whole genome shotgun (WGS) entry which is preliminary data.</text>
</comment>
<dbReference type="Proteomes" id="UP001598300">
    <property type="component" value="Unassembled WGS sequence"/>
</dbReference>
<proteinExistence type="predicted"/>
<organism evidence="2 3">
    <name type="scientific">Streptomyces bacillaris</name>
    <dbReference type="NCBI Taxonomy" id="68179"/>
    <lineage>
        <taxon>Bacteria</taxon>
        <taxon>Bacillati</taxon>
        <taxon>Actinomycetota</taxon>
        <taxon>Actinomycetes</taxon>
        <taxon>Kitasatosporales</taxon>
        <taxon>Streptomycetaceae</taxon>
        <taxon>Streptomyces</taxon>
    </lineage>
</organism>
<protein>
    <submittedName>
        <fullName evidence="2">DUF262 domain-containing protein</fullName>
    </submittedName>
</protein>
<dbReference type="InterPro" id="IPR004919">
    <property type="entry name" value="GmrSD_N"/>
</dbReference>